<accession>A0ABX5PWG0</accession>
<gene>
    <name evidence="2" type="ORF">LX97_02470</name>
</gene>
<keyword evidence="3" id="KW-1185">Reference proteome</keyword>
<dbReference type="SUPFAM" id="SSF111126">
    <property type="entry name" value="Ligand-binding domain in the NO signalling and Golgi transport"/>
    <property type="match status" value="1"/>
</dbReference>
<dbReference type="Gene3D" id="3.90.1520.10">
    <property type="entry name" value="H-NOX domain"/>
    <property type="match status" value="1"/>
</dbReference>
<evidence type="ECO:0000259" key="1">
    <source>
        <dbReference type="Pfam" id="PF07700"/>
    </source>
</evidence>
<dbReference type="Proteomes" id="UP000248584">
    <property type="component" value="Unassembled WGS sequence"/>
</dbReference>
<dbReference type="RefSeq" id="WP_015360650.1">
    <property type="nucleotide sequence ID" value="NZ_QKZR01000004.1"/>
</dbReference>
<protein>
    <submittedName>
        <fullName evidence="2">Heme-NO-binding protein</fullName>
    </submittedName>
</protein>
<evidence type="ECO:0000313" key="2">
    <source>
        <dbReference type="EMBL" id="PZX39104.1"/>
    </source>
</evidence>
<dbReference type="InterPro" id="IPR011644">
    <property type="entry name" value="Heme_NO-bd"/>
</dbReference>
<dbReference type="InterPro" id="IPR038158">
    <property type="entry name" value="H-NOX_domain_sf"/>
</dbReference>
<proteinExistence type="predicted"/>
<feature type="domain" description="Heme NO-binding" evidence="1">
    <location>
        <begin position="2"/>
        <end position="160"/>
    </location>
</feature>
<dbReference type="InterPro" id="IPR024096">
    <property type="entry name" value="NO_sig/Golgi_transp_ligand-bd"/>
</dbReference>
<comment type="caution">
    <text evidence="2">The sequence shown here is derived from an EMBL/GenBank/DDBJ whole genome shotgun (WGS) entry which is preliminary data.</text>
</comment>
<evidence type="ECO:0000313" key="3">
    <source>
        <dbReference type="Proteomes" id="UP000248584"/>
    </source>
</evidence>
<name>A0ABX5PWG0_9FLAO</name>
<sequence>MKGIVFTEFLDLVEDKFGFEMVDTIINNSNLPSNGSYTAVGTYSFSEMLSLLTNLNKETGIAIEDLLLLYGEHFFSVVERSYSSFLTQYKDPIEMISSIENHIHVEVRKIYPDAELPSFTVVDKTDTTLVMIYKSSRAMSSFGKGLMNKTFEYFNTNATILVENIKENGTEVKFSIATHG</sequence>
<organism evidence="2 3">
    <name type="scientific">Nonlabens dokdonensis</name>
    <dbReference type="NCBI Taxonomy" id="328515"/>
    <lineage>
        <taxon>Bacteria</taxon>
        <taxon>Pseudomonadati</taxon>
        <taxon>Bacteroidota</taxon>
        <taxon>Flavobacteriia</taxon>
        <taxon>Flavobacteriales</taxon>
        <taxon>Flavobacteriaceae</taxon>
        <taxon>Nonlabens</taxon>
    </lineage>
</organism>
<dbReference type="EMBL" id="QKZR01000004">
    <property type="protein sequence ID" value="PZX39104.1"/>
    <property type="molecule type" value="Genomic_DNA"/>
</dbReference>
<reference evidence="2 3" key="1">
    <citation type="submission" date="2018-06" db="EMBL/GenBank/DDBJ databases">
        <title>Genomic Encyclopedia of Archaeal and Bacterial Type Strains, Phase II (KMG-II): from individual species to whole genera.</title>
        <authorList>
            <person name="Goeker M."/>
        </authorList>
    </citation>
    <scope>NUCLEOTIDE SEQUENCE [LARGE SCALE GENOMIC DNA]</scope>
    <source>
        <strain evidence="2 3">DSM 17205</strain>
    </source>
</reference>
<dbReference type="Pfam" id="PF07700">
    <property type="entry name" value="HNOB"/>
    <property type="match status" value="1"/>
</dbReference>